<evidence type="ECO:0000313" key="4">
    <source>
        <dbReference type="WBParaSite" id="TASK_0000484501-mRNA-1"/>
    </source>
</evidence>
<proteinExistence type="predicted"/>
<reference evidence="4" key="1">
    <citation type="submission" date="2016-03" db="UniProtKB">
        <authorList>
            <consortium name="WormBaseParasite"/>
        </authorList>
    </citation>
    <scope>IDENTIFICATION</scope>
</reference>
<dbReference type="WBParaSite" id="TASK_0000484501-mRNA-1">
    <property type="protein sequence ID" value="TASK_0000484501-mRNA-1"/>
    <property type="gene ID" value="TASK_0000484501"/>
</dbReference>
<dbReference type="OrthoDB" id="6254536at2759"/>
<organism evidence="4">
    <name type="scientific">Taenia asiatica</name>
    <name type="common">Asian tapeworm</name>
    <dbReference type="NCBI Taxonomy" id="60517"/>
    <lineage>
        <taxon>Eukaryota</taxon>
        <taxon>Metazoa</taxon>
        <taxon>Spiralia</taxon>
        <taxon>Lophotrochozoa</taxon>
        <taxon>Platyhelminthes</taxon>
        <taxon>Cestoda</taxon>
        <taxon>Eucestoda</taxon>
        <taxon>Cyclophyllidea</taxon>
        <taxon>Taeniidae</taxon>
        <taxon>Taenia</taxon>
    </lineage>
</organism>
<dbReference type="EMBL" id="UYRS01018375">
    <property type="protein sequence ID" value="VDK34095.1"/>
    <property type="molecule type" value="Genomic_DNA"/>
</dbReference>
<sequence>MATIRDRPSTKGNGFRDKVVVLSSHGTARRNANFKPSKTVNEVDLLKKSVRSERLAQESVLVHDSSQLTPPPLIQPTLSLSQNFPMLTEILSSNCSADKKEMGSSERPLELTREFKASSGKGPRNLPGPNCPSSFLMLEVNNQNESTASNDSQMNLELIMSHRHQTADLESKKDRHQKSRERCQESESQPNDTTQRITGARTLQNLKSSVPNSRNCNMLQVGRNGSLFHLSPRMRSLQSFFEKKRLAADAWKTKILYENKTRSPGDLQWAARQLRSFSTNNRLNPVTVGRGTSCRFLLDMMGTEYGDFVGPKVMIKPKRTKSEKEKNIVPDMGKFHLEEVPPGDKVTPEAQEILLVLRDTVAIIINDIITIDQGLAKRNFKPCFSIVEHLEMIPEMLIALIDHLYYTPQEFELVAVAKNINCLIADVLKDPVIVLFKMIELGHYLYYLGRILGEKIVPRDLPRLLHSIQVKLQRIKIGFVVRQYFHVPISMDFIITPYNKDRQLIRLEEECHCIVTLLHPEDPRSRYCPPSYRTIEVLYDEELGHFETFQHRLNRILAPQRCTARLVSTILRQFDGREVVMTAEHAAYLLNSDHRPRYDDIRAFVVSGCRPRADRPSINVLKKRVPAIQKYIEALRKALYSFYRELNKAETTLAKHQMPQLDPIILPAVESSAVLQRLCNDLRLTSLEKEVFNAYREFANFVNEALGNSEIVLLKLREMTKCICEIEGIMEEDLLPDGFEVLTAHQNFIQMEGADIPNLQSHNCEKPVCREDRCDAQSCKVPELQPAVSQQSGSKCQPCAISRTNSQPGTITVNISLLQTNRKGKRCQAQNHRDETVFCEVSCEQSNEEDCNSCDAPPTCDFGVGTHDECCKLTKKLTTDRYDISSTLCDDECCPLNTNMPINDCCSRSPKRCESEVAGQCIPMFGKDVCDNERNFEDVCEVVEGFRKSKMQCSSLRSRRAANADPRENLNKMIVRSQMTPSWKGRTPDPGLLKIDEATDARTPGLYQGRMGKSSRFCEVYTGANETAEARSNKITDKSMCHIREMYKVVGTLFQRLSEAVDLIPCRDFSLCGQILCLMQQFHENFVNMLKCLRYSPYEEEMLPLNAGLDQLLEELEVQPAFVLVRMIEFGYFLYEIGRLLNEEFIPPCFVALIHKIQTRLYRLRSGRVVRQIFFVPNTYDPIVSTYYKSRQILRIENFCHCKVVLLPPEDPRAIDCPMDWRCLEVNFDEQHGRYLAFKKLLNEACPVPLNRPIVSIATVFRRLNGSEGQMSLEELCNYEASQPRVSIGDLANDIRSKCGLASLPRLKISKH</sequence>
<gene>
    <name evidence="2" type="ORF">TASK_LOCUS4846</name>
</gene>
<reference evidence="2 3" key="2">
    <citation type="submission" date="2018-11" db="EMBL/GenBank/DDBJ databases">
        <authorList>
            <consortium name="Pathogen Informatics"/>
        </authorList>
    </citation>
    <scope>NUCLEOTIDE SEQUENCE [LARGE SCALE GENOMIC DNA]</scope>
</reference>
<evidence type="ECO:0000313" key="2">
    <source>
        <dbReference type="EMBL" id="VDK34095.1"/>
    </source>
</evidence>
<feature type="region of interest" description="Disordered" evidence="1">
    <location>
        <begin position="164"/>
        <end position="200"/>
    </location>
</feature>
<dbReference type="STRING" id="60517.A0A0R3W4B2"/>
<evidence type="ECO:0000313" key="3">
    <source>
        <dbReference type="Proteomes" id="UP000282613"/>
    </source>
</evidence>
<feature type="compositionally biased region" description="Polar residues" evidence="1">
    <location>
        <begin position="186"/>
        <end position="200"/>
    </location>
</feature>
<dbReference type="Proteomes" id="UP000282613">
    <property type="component" value="Unassembled WGS sequence"/>
</dbReference>
<keyword evidence="3" id="KW-1185">Reference proteome</keyword>
<evidence type="ECO:0000256" key="1">
    <source>
        <dbReference type="SAM" id="MobiDB-lite"/>
    </source>
</evidence>
<name>A0A0R3W4B2_TAEAS</name>
<protein>
    <submittedName>
        <fullName evidence="4">DH domain-containing protein</fullName>
    </submittedName>
</protein>
<accession>A0A0R3W4B2</accession>